<protein>
    <submittedName>
        <fullName evidence="3">C-di-GMP-binding flagellar brake protein YcgR</fullName>
    </submittedName>
</protein>
<organism evidence="3 4">
    <name type="scientific">Sedimentibacter acidaminivorans</name>
    <dbReference type="NCBI Taxonomy" id="913099"/>
    <lineage>
        <taxon>Bacteria</taxon>
        <taxon>Bacillati</taxon>
        <taxon>Bacillota</taxon>
        <taxon>Tissierellia</taxon>
        <taxon>Sedimentibacter</taxon>
    </lineage>
</organism>
<dbReference type="Pfam" id="PF07238">
    <property type="entry name" value="PilZ"/>
    <property type="match status" value="1"/>
</dbReference>
<keyword evidence="3" id="KW-0282">Flagellum</keyword>
<dbReference type="Proteomes" id="UP001519342">
    <property type="component" value="Unassembled WGS sequence"/>
</dbReference>
<sequence>MNERILLVRIFDLDEINIGRGILLSLNSNAIIVKGNNLPILDSGMNIIVKVYDELVGISPYLCNVSVASKHQLTAQILRKEPVIERRNALKVRTDLSFYVSKIHRNGDDITDELPNVKINILNLSIGGMLISSNIDLIIGDVITYYFKYYKYKSIPLEAKIIRIDNLKDECETENENSNEAKNYGCYFLSMSSSDEAVILQYLFDRQLQLYRNK</sequence>
<proteinExistence type="predicted"/>
<evidence type="ECO:0000259" key="2">
    <source>
        <dbReference type="Pfam" id="PF07238"/>
    </source>
</evidence>
<evidence type="ECO:0000256" key="1">
    <source>
        <dbReference type="SAM" id="Coils"/>
    </source>
</evidence>
<name>A0ABS4GED9_9FIRM</name>
<feature type="coiled-coil region" evidence="1">
    <location>
        <begin position="157"/>
        <end position="184"/>
    </location>
</feature>
<feature type="domain" description="PilZ" evidence="2">
    <location>
        <begin position="117"/>
        <end position="204"/>
    </location>
</feature>
<evidence type="ECO:0000313" key="3">
    <source>
        <dbReference type="EMBL" id="MBP1925725.1"/>
    </source>
</evidence>
<dbReference type="Gene3D" id="2.40.10.220">
    <property type="entry name" value="predicted glycosyltransferase like domains"/>
    <property type="match status" value="1"/>
</dbReference>
<keyword evidence="3" id="KW-0966">Cell projection</keyword>
<keyword evidence="1" id="KW-0175">Coiled coil</keyword>
<gene>
    <name evidence="3" type="ORF">J2Z76_001586</name>
</gene>
<accession>A0ABS4GED9</accession>
<dbReference type="InterPro" id="IPR009875">
    <property type="entry name" value="PilZ_domain"/>
</dbReference>
<evidence type="ECO:0000313" key="4">
    <source>
        <dbReference type="Proteomes" id="UP001519342"/>
    </source>
</evidence>
<reference evidence="3 4" key="1">
    <citation type="submission" date="2021-03" db="EMBL/GenBank/DDBJ databases">
        <title>Genomic Encyclopedia of Type Strains, Phase IV (KMG-IV): sequencing the most valuable type-strain genomes for metagenomic binning, comparative biology and taxonomic classification.</title>
        <authorList>
            <person name="Goeker M."/>
        </authorList>
    </citation>
    <scope>NUCLEOTIDE SEQUENCE [LARGE SCALE GENOMIC DNA]</scope>
    <source>
        <strain evidence="3 4">DSM 24004</strain>
    </source>
</reference>
<keyword evidence="4" id="KW-1185">Reference proteome</keyword>
<dbReference type="RefSeq" id="WP_209511469.1">
    <property type="nucleotide sequence ID" value="NZ_JAGGKS010000004.1"/>
</dbReference>
<comment type="caution">
    <text evidence="3">The sequence shown here is derived from an EMBL/GenBank/DDBJ whole genome shotgun (WGS) entry which is preliminary data.</text>
</comment>
<keyword evidence="3" id="KW-0969">Cilium</keyword>
<dbReference type="EMBL" id="JAGGKS010000004">
    <property type="protein sequence ID" value="MBP1925725.1"/>
    <property type="molecule type" value="Genomic_DNA"/>
</dbReference>